<protein>
    <recommendedName>
        <fullName evidence="3">DUF753 domain-containing protein</fullName>
    </recommendedName>
</protein>
<name>B4P8E3_DROYA</name>
<feature type="chain" id="PRO_5006458795" description="DUF753 domain-containing protein" evidence="2">
    <location>
        <begin position="23"/>
        <end position="316"/>
    </location>
</feature>
<dbReference type="HOGENOM" id="CLU_087094_0_0_1"/>
<evidence type="ECO:0000256" key="1">
    <source>
        <dbReference type="SAM" id="MobiDB-lite"/>
    </source>
</evidence>
<dbReference type="OrthoDB" id="7862366at2759"/>
<sequence>MSNLIFTELLLAIVLTSSYVLASEKCIFCRDINCQRSTYDAEEQCSEKLDSCVSVFKAGVVQAQGCLESLEDDWRDTCQDKDIGHEIDCEICVTERCNNVASKRANCLQCNNTEDAQCAESPELLKATQCPIARSGRSFCFASLVGDVLERGCSLTLLDQVNCLADPNCHLCDPLEQPHCNDQIVRVDDGPTTQDPTESTSSSTESTPSSTITTESSSSSTTSTSTSSTTSTSTSSSTSSTTSSSTTSSSTSSTTSSSTNSPETTQSTTEPSTTEEVPTTTGKPNSAFGLNASVFLIFAQLAVCFYNPLNRQSGGA</sequence>
<dbReference type="KEGG" id="dya:Dyak_GE13673"/>
<feature type="signal peptide" evidence="2">
    <location>
        <begin position="1"/>
        <end position="22"/>
    </location>
</feature>
<keyword evidence="2" id="KW-0732">Signal</keyword>
<evidence type="ECO:0000259" key="3">
    <source>
        <dbReference type="Pfam" id="PF05444"/>
    </source>
</evidence>
<gene>
    <name evidence="4" type="primary">Dyak\GE13673</name>
    <name evidence="4" type="synonym">dyak_GLEANR_13862</name>
    <name evidence="4" type="synonym">GE13673</name>
    <name evidence="4" type="ORF">Dyak_GE13673</name>
</gene>
<feature type="domain" description="DUF753" evidence="3">
    <location>
        <begin position="106"/>
        <end position="181"/>
    </location>
</feature>
<reference evidence="4 5" key="1">
    <citation type="journal article" date="2007" name="Nature">
        <title>Evolution of genes and genomes on the Drosophila phylogeny.</title>
        <authorList>
            <consortium name="Drosophila 12 Genomes Consortium"/>
            <person name="Clark A.G."/>
            <person name="Eisen M.B."/>
            <person name="Smith D.R."/>
            <person name="Bergman C.M."/>
            <person name="Oliver B."/>
            <person name="Markow T.A."/>
            <person name="Kaufman T.C."/>
            <person name="Kellis M."/>
            <person name="Gelbart W."/>
            <person name="Iyer V.N."/>
            <person name="Pollard D.A."/>
            <person name="Sackton T.B."/>
            <person name="Larracuente A.M."/>
            <person name="Singh N.D."/>
            <person name="Abad J.P."/>
            <person name="Abt D.N."/>
            <person name="Adryan B."/>
            <person name="Aguade M."/>
            <person name="Akashi H."/>
            <person name="Anderson W.W."/>
            <person name="Aquadro C.F."/>
            <person name="Ardell D.H."/>
            <person name="Arguello R."/>
            <person name="Artieri C.G."/>
            <person name="Barbash D.A."/>
            <person name="Barker D."/>
            <person name="Barsanti P."/>
            <person name="Batterham P."/>
            <person name="Batzoglou S."/>
            <person name="Begun D."/>
            <person name="Bhutkar A."/>
            <person name="Blanco E."/>
            <person name="Bosak S.A."/>
            <person name="Bradley R.K."/>
            <person name="Brand A.D."/>
            <person name="Brent M.R."/>
            <person name="Brooks A.N."/>
            <person name="Brown R.H."/>
            <person name="Butlin R.K."/>
            <person name="Caggese C."/>
            <person name="Calvi B.R."/>
            <person name="Bernardo de Carvalho A."/>
            <person name="Caspi A."/>
            <person name="Castrezana S."/>
            <person name="Celniker S.E."/>
            <person name="Chang J.L."/>
            <person name="Chapple C."/>
            <person name="Chatterji S."/>
            <person name="Chinwalla A."/>
            <person name="Civetta A."/>
            <person name="Clifton S.W."/>
            <person name="Comeron J.M."/>
            <person name="Costello J.C."/>
            <person name="Coyne J.A."/>
            <person name="Daub J."/>
            <person name="David R.G."/>
            <person name="Delcher A.L."/>
            <person name="Delehaunty K."/>
            <person name="Do C.B."/>
            <person name="Ebling H."/>
            <person name="Edwards K."/>
            <person name="Eickbush T."/>
            <person name="Evans J.D."/>
            <person name="Filipski A."/>
            <person name="Findeiss S."/>
            <person name="Freyhult E."/>
            <person name="Fulton L."/>
            <person name="Fulton R."/>
            <person name="Garcia A.C."/>
            <person name="Gardiner A."/>
            <person name="Garfield D.A."/>
            <person name="Garvin B.E."/>
            <person name="Gibson G."/>
            <person name="Gilbert D."/>
            <person name="Gnerre S."/>
            <person name="Godfrey J."/>
            <person name="Good R."/>
            <person name="Gotea V."/>
            <person name="Gravely B."/>
            <person name="Greenberg A.J."/>
            <person name="Griffiths-Jones S."/>
            <person name="Gross S."/>
            <person name="Guigo R."/>
            <person name="Gustafson E.A."/>
            <person name="Haerty W."/>
            <person name="Hahn M.W."/>
            <person name="Halligan D.L."/>
            <person name="Halpern A.L."/>
            <person name="Halter G.M."/>
            <person name="Han M.V."/>
            <person name="Heger A."/>
            <person name="Hillier L."/>
            <person name="Hinrichs A.S."/>
            <person name="Holmes I."/>
            <person name="Hoskins R.A."/>
            <person name="Hubisz M.J."/>
            <person name="Hultmark D."/>
            <person name="Huntley M.A."/>
            <person name="Jaffe D.B."/>
            <person name="Jagadeeshan S."/>
            <person name="Jeck W.R."/>
            <person name="Johnson J."/>
            <person name="Jones C.D."/>
            <person name="Jordan W.C."/>
            <person name="Karpen G.H."/>
            <person name="Kataoka E."/>
            <person name="Keightley P.D."/>
            <person name="Kheradpour P."/>
            <person name="Kirkness E.F."/>
            <person name="Koerich L.B."/>
            <person name="Kristiansen K."/>
            <person name="Kudrna D."/>
            <person name="Kulathinal R.J."/>
            <person name="Kumar S."/>
            <person name="Kwok R."/>
            <person name="Lander E."/>
            <person name="Langley C.H."/>
            <person name="Lapoint R."/>
            <person name="Lazzaro B.P."/>
            <person name="Lee S.J."/>
            <person name="Levesque L."/>
            <person name="Li R."/>
            <person name="Lin C.F."/>
            <person name="Lin M.F."/>
            <person name="Lindblad-Toh K."/>
            <person name="Llopart A."/>
            <person name="Long M."/>
            <person name="Low L."/>
            <person name="Lozovsky E."/>
            <person name="Lu J."/>
            <person name="Luo M."/>
            <person name="Machado C.A."/>
            <person name="Makalowski W."/>
            <person name="Marzo M."/>
            <person name="Matsuda M."/>
            <person name="Matzkin L."/>
            <person name="McAllister B."/>
            <person name="McBride C.S."/>
            <person name="McKernan B."/>
            <person name="McKernan K."/>
            <person name="Mendez-Lago M."/>
            <person name="Minx P."/>
            <person name="Mollenhauer M.U."/>
            <person name="Montooth K."/>
            <person name="Mount S.M."/>
            <person name="Mu X."/>
            <person name="Myers E."/>
            <person name="Negre B."/>
            <person name="Newfeld S."/>
            <person name="Nielsen R."/>
            <person name="Noor M.A."/>
            <person name="O'Grady P."/>
            <person name="Pachter L."/>
            <person name="Papaceit M."/>
            <person name="Parisi M.J."/>
            <person name="Parisi M."/>
            <person name="Parts L."/>
            <person name="Pedersen J.S."/>
            <person name="Pesole G."/>
            <person name="Phillippy A.M."/>
            <person name="Ponting C.P."/>
            <person name="Pop M."/>
            <person name="Porcelli D."/>
            <person name="Powell J.R."/>
            <person name="Prohaska S."/>
            <person name="Pruitt K."/>
            <person name="Puig M."/>
            <person name="Quesneville H."/>
            <person name="Ram K.R."/>
            <person name="Rand D."/>
            <person name="Rasmussen M.D."/>
            <person name="Reed L.K."/>
            <person name="Reenan R."/>
            <person name="Reily A."/>
            <person name="Remington K.A."/>
            <person name="Rieger T.T."/>
            <person name="Ritchie M.G."/>
            <person name="Robin C."/>
            <person name="Rogers Y.H."/>
            <person name="Rohde C."/>
            <person name="Rozas J."/>
            <person name="Rubenfield M.J."/>
            <person name="Ruiz A."/>
            <person name="Russo S."/>
            <person name="Salzberg S.L."/>
            <person name="Sanchez-Gracia A."/>
            <person name="Saranga D.J."/>
            <person name="Sato H."/>
            <person name="Schaeffer S.W."/>
            <person name="Schatz M.C."/>
            <person name="Schlenke T."/>
            <person name="Schwartz R."/>
            <person name="Segarra C."/>
            <person name="Singh R.S."/>
            <person name="Sirot L."/>
            <person name="Sirota M."/>
            <person name="Sisneros N.B."/>
            <person name="Smith C.D."/>
            <person name="Smith T.F."/>
            <person name="Spieth J."/>
            <person name="Stage D.E."/>
            <person name="Stark A."/>
            <person name="Stephan W."/>
            <person name="Strausberg R.L."/>
            <person name="Strempel S."/>
            <person name="Sturgill D."/>
            <person name="Sutton G."/>
            <person name="Sutton G.G."/>
            <person name="Tao W."/>
            <person name="Teichmann S."/>
            <person name="Tobari Y.N."/>
            <person name="Tomimura Y."/>
            <person name="Tsolas J.M."/>
            <person name="Valente V.L."/>
            <person name="Venter E."/>
            <person name="Venter J.C."/>
            <person name="Vicario S."/>
            <person name="Vieira F.G."/>
            <person name="Vilella A.J."/>
            <person name="Villasante A."/>
            <person name="Walenz B."/>
            <person name="Wang J."/>
            <person name="Wasserman M."/>
            <person name="Watts T."/>
            <person name="Wilson D."/>
            <person name="Wilson R.K."/>
            <person name="Wing R.A."/>
            <person name="Wolfner M.F."/>
            <person name="Wong A."/>
            <person name="Wong G.K."/>
            <person name="Wu C.I."/>
            <person name="Wu G."/>
            <person name="Yamamoto D."/>
            <person name="Yang H.P."/>
            <person name="Yang S.P."/>
            <person name="Yorke J.A."/>
            <person name="Yoshida K."/>
            <person name="Zdobnov E."/>
            <person name="Zhang P."/>
            <person name="Zhang Y."/>
            <person name="Zimin A.V."/>
            <person name="Baldwin J."/>
            <person name="Abdouelleil A."/>
            <person name="Abdulkadir J."/>
            <person name="Abebe A."/>
            <person name="Abera B."/>
            <person name="Abreu J."/>
            <person name="Acer S.C."/>
            <person name="Aftuck L."/>
            <person name="Alexander A."/>
            <person name="An P."/>
            <person name="Anderson E."/>
            <person name="Anderson S."/>
            <person name="Arachi H."/>
            <person name="Azer M."/>
            <person name="Bachantsang P."/>
            <person name="Barry A."/>
            <person name="Bayul T."/>
            <person name="Berlin A."/>
            <person name="Bessette D."/>
            <person name="Bloom T."/>
            <person name="Blye J."/>
            <person name="Boguslavskiy L."/>
            <person name="Bonnet C."/>
            <person name="Boukhgalter B."/>
            <person name="Bourzgui I."/>
            <person name="Brown A."/>
            <person name="Cahill P."/>
            <person name="Channer S."/>
            <person name="Cheshatsang Y."/>
            <person name="Chuda L."/>
            <person name="Citroen M."/>
            <person name="Collymore A."/>
            <person name="Cooke P."/>
            <person name="Costello M."/>
            <person name="D'Aco K."/>
            <person name="Daza R."/>
            <person name="De Haan G."/>
            <person name="DeGray S."/>
            <person name="DeMaso C."/>
            <person name="Dhargay N."/>
            <person name="Dooley K."/>
            <person name="Dooley E."/>
            <person name="Doricent M."/>
            <person name="Dorje P."/>
            <person name="Dorjee K."/>
            <person name="Dupes A."/>
            <person name="Elong R."/>
            <person name="Falk J."/>
            <person name="Farina A."/>
            <person name="Faro S."/>
            <person name="Ferguson D."/>
            <person name="Fisher S."/>
            <person name="Foley C.D."/>
            <person name="Franke A."/>
            <person name="Friedrich D."/>
            <person name="Gadbois L."/>
            <person name="Gearin G."/>
            <person name="Gearin C.R."/>
            <person name="Giannoukos G."/>
            <person name="Goode T."/>
            <person name="Graham J."/>
            <person name="Grandbois E."/>
            <person name="Grewal S."/>
            <person name="Gyaltsen K."/>
            <person name="Hafez N."/>
            <person name="Hagos B."/>
            <person name="Hall J."/>
            <person name="Henson C."/>
            <person name="Hollinger A."/>
            <person name="Honan T."/>
            <person name="Huard M.D."/>
            <person name="Hughes L."/>
            <person name="Hurhula B."/>
            <person name="Husby M.E."/>
            <person name="Kamat A."/>
            <person name="Kanga B."/>
            <person name="Kashin S."/>
            <person name="Khazanovich D."/>
            <person name="Kisner P."/>
            <person name="Lance K."/>
            <person name="Lara M."/>
            <person name="Lee W."/>
            <person name="Lennon N."/>
            <person name="Letendre F."/>
            <person name="LeVine R."/>
            <person name="Lipovsky A."/>
            <person name="Liu X."/>
            <person name="Liu J."/>
            <person name="Liu S."/>
            <person name="Lokyitsang T."/>
            <person name="Lokyitsang Y."/>
            <person name="Lubonja R."/>
            <person name="Lui A."/>
            <person name="MacDonald P."/>
            <person name="Magnisalis V."/>
            <person name="Maru K."/>
            <person name="Matthews C."/>
            <person name="McCusker W."/>
            <person name="McDonough S."/>
            <person name="Mehta T."/>
            <person name="Meldrim J."/>
            <person name="Meneus L."/>
            <person name="Mihai O."/>
            <person name="Mihalev A."/>
            <person name="Mihova T."/>
            <person name="Mittelman R."/>
            <person name="Mlenga V."/>
            <person name="Montmayeur A."/>
            <person name="Mulrain L."/>
            <person name="Navidi A."/>
            <person name="Naylor J."/>
            <person name="Negash T."/>
            <person name="Nguyen T."/>
            <person name="Nguyen N."/>
            <person name="Nicol R."/>
            <person name="Norbu C."/>
            <person name="Norbu N."/>
            <person name="Novod N."/>
            <person name="O'Neill B."/>
            <person name="Osman S."/>
            <person name="Markiewicz E."/>
            <person name="Oyono O.L."/>
            <person name="Patti C."/>
            <person name="Phunkhang P."/>
            <person name="Pierre F."/>
            <person name="Priest M."/>
            <person name="Raghuraman S."/>
            <person name="Rege F."/>
            <person name="Reyes R."/>
            <person name="Rise C."/>
            <person name="Rogov P."/>
            <person name="Ross K."/>
            <person name="Ryan E."/>
            <person name="Settipalli S."/>
            <person name="Shea T."/>
            <person name="Sherpa N."/>
            <person name="Shi L."/>
            <person name="Shih D."/>
            <person name="Sparrow T."/>
            <person name="Spaulding J."/>
            <person name="Stalker J."/>
            <person name="Stange-Thomann N."/>
            <person name="Stavropoulos S."/>
            <person name="Stone C."/>
            <person name="Strader C."/>
            <person name="Tesfaye S."/>
            <person name="Thomson T."/>
            <person name="Thoulutsang Y."/>
            <person name="Thoulutsang D."/>
            <person name="Topham K."/>
            <person name="Topping I."/>
            <person name="Tsamla T."/>
            <person name="Vassiliev H."/>
            <person name="Vo A."/>
            <person name="Wangchuk T."/>
            <person name="Wangdi T."/>
            <person name="Weiand M."/>
            <person name="Wilkinson J."/>
            <person name="Wilson A."/>
            <person name="Yadav S."/>
            <person name="Young G."/>
            <person name="Yu Q."/>
            <person name="Zembek L."/>
            <person name="Zhong D."/>
            <person name="Zimmer A."/>
            <person name="Zwirko Z."/>
            <person name="Jaffe D.B."/>
            <person name="Alvarez P."/>
            <person name="Brockman W."/>
            <person name="Butler J."/>
            <person name="Chin C."/>
            <person name="Gnerre S."/>
            <person name="Grabherr M."/>
            <person name="Kleber M."/>
            <person name="Mauceli E."/>
            <person name="MacCallum I."/>
        </authorList>
    </citation>
    <scope>NUCLEOTIDE SEQUENCE [LARGE SCALE GENOMIC DNA]</scope>
    <source>
        <strain evidence="5">Tai18E2 / Tucson 14021-0261.01</strain>
    </source>
</reference>
<feature type="domain" description="DUF753" evidence="3">
    <location>
        <begin position="25"/>
        <end position="98"/>
    </location>
</feature>
<dbReference type="AlphaFoldDB" id="B4P8E3"/>
<dbReference type="Pfam" id="PF05444">
    <property type="entry name" value="DUF753"/>
    <property type="match status" value="2"/>
</dbReference>
<evidence type="ECO:0000313" key="4">
    <source>
        <dbReference type="EMBL" id="EDW91183.2"/>
    </source>
</evidence>
<keyword evidence="5" id="KW-1185">Reference proteome</keyword>
<evidence type="ECO:0000313" key="5">
    <source>
        <dbReference type="Proteomes" id="UP000002282"/>
    </source>
</evidence>
<proteinExistence type="predicted"/>
<reference evidence="4 5" key="2">
    <citation type="journal article" date="2007" name="PLoS Biol.">
        <title>Principles of genome evolution in the Drosophila melanogaster species group.</title>
        <authorList>
            <person name="Ranz J.M."/>
            <person name="Maurin D."/>
            <person name="Chan Y.S."/>
            <person name="von Grotthuss M."/>
            <person name="Hillier L.W."/>
            <person name="Roote J."/>
            <person name="Ashburner M."/>
            <person name="Bergman C.M."/>
        </authorList>
    </citation>
    <scope>NUCLEOTIDE SEQUENCE [LARGE SCALE GENOMIC DNA]</scope>
    <source>
        <strain evidence="5">Tai18E2 / Tucson 14021-0261.01</strain>
    </source>
</reference>
<dbReference type="PANTHER" id="PTHR21721">
    <property type="entry name" value="GH09876P-RELATED"/>
    <property type="match status" value="1"/>
</dbReference>
<dbReference type="InterPro" id="IPR008472">
    <property type="entry name" value="DUF753"/>
</dbReference>
<evidence type="ECO:0000256" key="2">
    <source>
        <dbReference type="SAM" id="SignalP"/>
    </source>
</evidence>
<dbReference type="PANTHER" id="PTHR21721:SF26">
    <property type="entry name" value="DUF753 DOMAIN-CONTAINING PROTEIN-RELATED"/>
    <property type="match status" value="1"/>
</dbReference>
<feature type="compositionally biased region" description="Low complexity" evidence="1">
    <location>
        <begin position="196"/>
        <end position="281"/>
    </location>
</feature>
<dbReference type="eggNOG" id="ENOG502TCC6">
    <property type="taxonomic scope" value="Eukaryota"/>
</dbReference>
<organism evidence="4 5">
    <name type="scientific">Drosophila yakuba</name>
    <name type="common">Fruit fly</name>
    <dbReference type="NCBI Taxonomy" id="7245"/>
    <lineage>
        <taxon>Eukaryota</taxon>
        <taxon>Metazoa</taxon>
        <taxon>Ecdysozoa</taxon>
        <taxon>Arthropoda</taxon>
        <taxon>Hexapoda</taxon>
        <taxon>Insecta</taxon>
        <taxon>Pterygota</taxon>
        <taxon>Neoptera</taxon>
        <taxon>Endopterygota</taxon>
        <taxon>Diptera</taxon>
        <taxon>Brachycera</taxon>
        <taxon>Muscomorpha</taxon>
        <taxon>Ephydroidea</taxon>
        <taxon>Drosophilidae</taxon>
        <taxon>Drosophila</taxon>
        <taxon>Sophophora</taxon>
    </lineage>
</organism>
<feature type="region of interest" description="Disordered" evidence="1">
    <location>
        <begin position="184"/>
        <end position="286"/>
    </location>
</feature>
<dbReference type="EMBL" id="CM000158">
    <property type="protein sequence ID" value="EDW91183.2"/>
    <property type="molecule type" value="Genomic_DNA"/>
</dbReference>
<dbReference type="Proteomes" id="UP000002282">
    <property type="component" value="Chromosome 2R"/>
</dbReference>
<accession>B4P8E3</accession>